<comment type="caution">
    <text evidence="1">The sequence shown here is derived from an EMBL/GenBank/DDBJ whole genome shotgun (WGS) entry which is preliminary data.</text>
</comment>
<gene>
    <name evidence="1" type="ORF">EGR_09064</name>
</gene>
<accession>W6URQ9</accession>
<dbReference type="Proteomes" id="UP000019149">
    <property type="component" value="Unassembled WGS sequence"/>
</dbReference>
<dbReference type="RefSeq" id="XP_024347270.1">
    <property type="nucleotide sequence ID" value="XM_024498313.1"/>
</dbReference>
<proteinExistence type="predicted"/>
<dbReference type="EMBL" id="APAU02000130">
    <property type="protein sequence ID" value="EUB56074.1"/>
    <property type="molecule type" value="Genomic_DNA"/>
</dbReference>
<dbReference type="CTD" id="36344779"/>
<dbReference type="AlphaFoldDB" id="W6URQ9"/>
<keyword evidence="2" id="KW-1185">Reference proteome</keyword>
<dbReference type="OrthoDB" id="10613970at2759"/>
<dbReference type="GeneID" id="36344779"/>
<name>W6URQ9_ECHGR</name>
<evidence type="ECO:0000313" key="1">
    <source>
        <dbReference type="EMBL" id="EUB56074.1"/>
    </source>
</evidence>
<dbReference type="KEGG" id="egl:EGR_09064"/>
<evidence type="ECO:0000313" key="2">
    <source>
        <dbReference type="Proteomes" id="UP000019149"/>
    </source>
</evidence>
<protein>
    <submittedName>
        <fullName evidence="1">Uncharacterized protein</fullName>
    </submittedName>
</protein>
<sequence length="537" mass="59889">MGVLSHSAAHDASCAKTSRIGYEKHTYTPTLTFSVFSPMQAVNPTSAHHEDAVHPILTDVSPPARCSLLSPYVSTPSHPLPVLLSHRPPSPEFLILLLFLVSCTLLHHLFPLSRFGKVGSGFCQMEEVSIMVMNALQMFRMADLLWMPEDSMLRNGLHPIEASNQTSNHMSLPPKEVTSTQKEEWKGAVMDNGWRAGVCAVRWERSLEGLKASNDELAKGSALLSTNQQQVDWQEAVTTQKSLKDSPTLLGRDGETTTASALTQRHLYNQFRKGHSMEVGAEDEFVKVEELVFASRQKRRLAHHLDDVWDDAVRGRIAAKTRRISRDNNWSNMVPSPYLFALGCTTDELGYGFVTSWKVVDVKAPLEALSHQVSGETIVVQPAFSLTTLACRVTKFGTTSHPTTNLDISLRDFLTHASIPPLLDPSSSFVNKCQWIENELLILTAHLVVLPFLPSCWCLCKSHRCTTNSHVQLADGMCESWIHCFVAPPCGWVAVCVSRHRFNPDLECLWRFDQTVRRVVKVQPVVALVKLSRHGPD</sequence>
<organism evidence="1 2">
    <name type="scientific">Echinococcus granulosus</name>
    <name type="common">Hydatid tapeworm</name>
    <dbReference type="NCBI Taxonomy" id="6210"/>
    <lineage>
        <taxon>Eukaryota</taxon>
        <taxon>Metazoa</taxon>
        <taxon>Spiralia</taxon>
        <taxon>Lophotrochozoa</taxon>
        <taxon>Platyhelminthes</taxon>
        <taxon>Cestoda</taxon>
        <taxon>Eucestoda</taxon>
        <taxon>Cyclophyllidea</taxon>
        <taxon>Taeniidae</taxon>
        <taxon>Echinococcus</taxon>
        <taxon>Echinococcus granulosus group</taxon>
    </lineage>
</organism>
<reference evidence="1 2" key="1">
    <citation type="journal article" date="2013" name="Nat. Genet.">
        <title>The genome of the hydatid tapeworm Echinococcus granulosus.</title>
        <authorList>
            <person name="Zheng H."/>
            <person name="Zhang W."/>
            <person name="Zhang L."/>
            <person name="Zhang Z."/>
            <person name="Li J."/>
            <person name="Lu G."/>
            <person name="Zhu Y."/>
            <person name="Wang Y."/>
            <person name="Huang Y."/>
            <person name="Liu J."/>
            <person name="Kang H."/>
            <person name="Chen J."/>
            <person name="Wang L."/>
            <person name="Chen A."/>
            <person name="Yu S."/>
            <person name="Gao Z."/>
            <person name="Jin L."/>
            <person name="Gu W."/>
            <person name="Wang Z."/>
            <person name="Zhao L."/>
            <person name="Shi B."/>
            <person name="Wen H."/>
            <person name="Lin R."/>
            <person name="Jones M.K."/>
            <person name="Brejova B."/>
            <person name="Vinar T."/>
            <person name="Zhao G."/>
            <person name="McManus D.P."/>
            <person name="Chen Z."/>
            <person name="Zhou Y."/>
            <person name="Wang S."/>
        </authorList>
    </citation>
    <scope>NUCLEOTIDE SEQUENCE [LARGE SCALE GENOMIC DNA]</scope>
</reference>